<keyword evidence="1" id="KW-0238">DNA-binding</keyword>
<sequence length="299" mass="31509">MDDVLVPIGRFSALSRLSPKALRLYDELGLVVPARTDPVTGYRWYDPGQASRARLVGLLRELHLSLPEIARVLVLDGAAAATVVQEHAAADAGAAQARSELAGYVCRLLADPNGRHAMEQYTIETRTVPSRAVLSWTRRVHSEGLGEVLGEALGRMRSAGPGLPGIEGCPYVVYHAEVSDDSDGPVEVVRPIASHDDAVAAAKALGDVQALVEPTHDEAFVRLTAAQLRGAEVLDALDALRRSVDGSGRRSAGPPRQVMIADWRTAGPDDAACDLAVPLAAPAGGADRTARRASDNVGA</sequence>
<organism evidence="3 4">
    <name type="scientific">Luteimicrobium xylanilyticum</name>
    <dbReference type="NCBI Taxonomy" id="1133546"/>
    <lineage>
        <taxon>Bacteria</taxon>
        <taxon>Bacillati</taxon>
        <taxon>Actinomycetota</taxon>
        <taxon>Actinomycetes</taxon>
        <taxon>Micrococcales</taxon>
        <taxon>Luteimicrobium</taxon>
    </lineage>
</organism>
<dbReference type="Proteomes" id="UP000326702">
    <property type="component" value="Chromosome"/>
</dbReference>
<dbReference type="AlphaFoldDB" id="A0A5P9QF60"/>
<keyword evidence="4" id="KW-1185">Reference proteome</keyword>
<dbReference type="InterPro" id="IPR009061">
    <property type="entry name" value="DNA-bd_dom_put_sf"/>
</dbReference>
<dbReference type="EC" id="3.1.3.16" evidence="3"/>
<protein>
    <submittedName>
        <fullName evidence="3">Protein-serine/threonine phosphatase</fullName>
        <ecNumber evidence="3">3.1.3.16</ecNumber>
    </submittedName>
</protein>
<accession>A0A5P9QF60</accession>
<dbReference type="GO" id="GO:0003700">
    <property type="term" value="F:DNA-binding transcription factor activity"/>
    <property type="evidence" value="ECO:0007669"/>
    <property type="project" value="InterPro"/>
</dbReference>
<reference evidence="3 4" key="1">
    <citation type="submission" date="2019-10" db="EMBL/GenBank/DDBJ databases">
        <title>Genome sequence of Luteimicrobium xylanilyticum HY-24.</title>
        <authorList>
            <person name="Kim D.Y."/>
            <person name="Park H.-Y."/>
        </authorList>
    </citation>
    <scope>NUCLEOTIDE SEQUENCE [LARGE SCALE GENOMIC DNA]</scope>
    <source>
        <strain evidence="3 4">HY-24</strain>
    </source>
</reference>
<evidence type="ECO:0000259" key="2">
    <source>
        <dbReference type="PROSITE" id="PS50937"/>
    </source>
</evidence>
<dbReference type="PROSITE" id="PS00552">
    <property type="entry name" value="HTH_MERR_1"/>
    <property type="match status" value="1"/>
</dbReference>
<dbReference type="RefSeq" id="WP_153022537.1">
    <property type="nucleotide sequence ID" value="NZ_BAABIH010000016.1"/>
</dbReference>
<dbReference type="GO" id="GO:0004722">
    <property type="term" value="F:protein serine/threonine phosphatase activity"/>
    <property type="evidence" value="ECO:0007669"/>
    <property type="project" value="UniProtKB-EC"/>
</dbReference>
<evidence type="ECO:0000313" key="4">
    <source>
        <dbReference type="Proteomes" id="UP000326702"/>
    </source>
</evidence>
<name>A0A5P9QF60_9MICO</name>
<dbReference type="InterPro" id="IPR047057">
    <property type="entry name" value="MerR_fam"/>
</dbReference>
<evidence type="ECO:0000256" key="1">
    <source>
        <dbReference type="ARBA" id="ARBA00023125"/>
    </source>
</evidence>
<gene>
    <name evidence="3" type="ORF">KDY119_03225</name>
</gene>
<dbReference type="EMBL" id="CP045529">
    <property type="protein sequence ID" value="QFU99690.1"/>
    <property type="molecule type" value="Genomic_DNA"/>
</dbReference>
<keyword evidence="3" id="KW-0378">Hydrolase</keyword>
<dbReference type="SMART" id="SM00422">
    <property type="entry name" value="HTH_MERR"/>
    <property type="match status" value="1"/>
</dbReference>
<dbReference type="SUPFAM" id="SSF46955">
    <property type="entry name" value="Putative DNA-binding domain"/>
    <property type="match status" value="1"/>
</dbReference>
<dbReference type="InterPro" id="IPR011256">
    <property type="entry name" value="Reg_factor_effector_dom_sf"/>
</dbReference>
<proteinExistence type="predicted"/>
<evidence type="ECO:0000313" key="3">
    <source>
        <dbReference type="EMBL" id="QFU99690.1"/>
    </source>
</evidence>
<dbReference type="PANTHER" id="PTHR30204">
    <property type="entry name" value="REDOX-CYCLING DRUG-SENSING TRANSCRIPTIONAL ACTIVATOR SOXR"/>
    <property type="match status" value="1"/>
</dbReference>
<dbReference type="KEGG" id="lxl:KDY119_03225"/>
<dbReference type="Pfam" id="PF13411">
    <property type="entry name" value="MerR_1"/>
    <property type="match status" value="1"/>
</dbReference>
<dbReference type="GO" id="GO:0003677">
    <property type="term" value="F:DNA binding"/>
    <property type="evidence" value="ECO:0007669"/>
    <property type="project" value="UniProtKB-KW"/>
</dbReference>
<feature type="domain" description="HTH merR-type" evidence="2">
    <location>
        <begin position="5"/>
        <end position="75"/>
    </location>
</feature>
<dbReference type="OrthoDB" id="9802039at2"/>
<dbReference type="PANTHER" id="PTHR30204:SF97">
    <property type="entry name" value="MERR FAMILY REGULATORY PROTEIN"/>
    <property type="match status" value="1"/>
</dbReference>
<dbReference type="PROSITE" id="PS50937">
    <property type="entry name" value="HTH_MERR_2"/>
    <property type="match status" value="1"/>
</dbReference>
<dbReference type="InterPro" id="IPR000551">
    <property type="entry name" value="MerR-type_HTH_dom"/>
</dbReference>
<dbReference type="Gene3D" id="3.20.80.10">
    <property type="entry name" value="Regulatory factor, effector binding domain"/>
    <property type="match status" value="1"/>
</dbReference>
<dbReference type="Gene3D" id="1.10.1660.10">
    <property type="match status" value="1"/>
</dbReference>